<dbReference type="EMBL" id="JAGTPW010000012">
    <property type="protein sequence ID" value="MBR8644579.1"/>
    <property type="molecule type" value="Genomic_DNA"/>
</dbReference>
<sequence>MEPDWAAKIKEGREDEIMTALPRDSRCALMIPDQMWNIITRDGMPEK</sequence>
<evidence type="ECO:0000313" key="2">
    <source>
        <dbReference type="Proteomes" id="UP000680045"/>
    </source>
</evidence>
<comment type="caution">
    <text evidence="1">The sequence shown here is derived from an EMBL/GenBank/DDBJ whole genome shotgun (WGS) entry which is preliminary data.</text>
</comment>
<proteinExistence type="predicted"/>
<organism evidence="1 2">
    <name type="scientific">Peribacillus frigoritolerans</name>
    <dbReference type="NCBI Taxonomy" id="450367"/>
    <lineage>
        <taxon>Bacteria</taxon>
        <taxon>Bacillati</taxon>
        <taxon>Bacillota</taxon>
        <taxon>Bacilli</taxon>
        <taxon>Bacillales</taxon>
        <taxon>Bacillaceae</taxon>
        <taxon>Peribacillus</taxon>
    </lineage>
</organism>
<name>A0A941JAA8_9BACI</name>
<dbReference type="AlphaFoldDB" id="A0A941JAA8"/>
<accession>A0A941JAA8</accession>
<reference evidence="1" key="1">
    <citation type="submission" date="2021-04" db="EMBL/GenBank/DDBJ databases">
        <title>Whole genome sequencing of Enterococci isolates from hospitalized patients.</title>
        <authorList>
            <person name="Ogoti B.M."/>
            <person name="Onyambu F.G."/>
        </authorList>
    </citation>
    <scope>NUCLEOTIDE SEQUENCE</scope>
    <source>
        <strain evidence="1">242</strain>
    </source>
</reference>
<protein>
    <submittedName>
        <fullName evidence="1">Uncharacterized protein</fullName>
    </submittedName>
</protein>
<gene>
    <name evidence="1" type="ORF">KEH51_08715</name>
</gene>
<evidence type="ECO:0000313" key="1">
    <source>
        <dbReference type="EMBL" id="MBR8644579.1"/>
    </source>
</evidence>
<dbReference type="Proteomes" id="UP000680045">
    <property type="component" value="Unassembled WGS sequence"/>
</dbReference>